<dbReference type="SUPFAM" id="SSF52777">
    <property type="entry name" value="CoA-dependent acyltransferases"/>
    <property type="match status" value="1"/>
</dbReference>
<sequence length="425" mass="48085">MNPKTSKTWNRLDNAAKIFPPTSTRRDPKVFRFSCRLTEEVDPDLLQKALDGAIREFPGFCCILKRGAFWYYLEESPLRPKVREETEPPCSTLYKNSKKLLFQVMYFRQHIVLEVYHALTDGTGAIQFLKEVVCRYLALRHPDTLGGNPPVSDYDASFTQKMNDSFDQYYNKKNKQRNPGDPPAFQLRGLKNPEGILTVIEGLCSSREVLSAAKARGVTATVLLTSVLLRAIGLDMRVADRKKPVVLTIPVNLRNYFDSQSARNFFSLIPAVMEFRDGVPPLDDIFPLVKEQFTSRLTKEYLQNRLDGLAGLEHNPISRIVPLPIKDLAMKAAYHISERSATAALSNVGIIRIPEPLMPYIEFFDVFTSTPKLQLCVCSCGDRMTLCFSSAFASPDVPRRFFRMLTEMGISMTIITNLSAEEETA</sequence>
<protein>
    <recommendedName>
        <fullName evidence="3">Alcohol acetyltransferase</fullName>
    </recommendedName>
</protein>
<comment type="caution">
    <text evidence="1">The sequence shown here is derived from an EMBL/GenBank/DDBJ whole genome shotgun (WGS) entry which is preliminary data.</text>
</comment>
<dbReference type="Gene3D" id="3.30.559.30">
    <property type="entry name" value="Nonribosomal peptide synthetase, condensation domain"/>
    <property type="match status" value="1"/>
</dbReference>
<organism evidence="1 2">
    <name type="scientific">Candidatus Caccousia avicola</name>
    <dbReference type="NCBI Taxonomy" id="2840721"/>
    <lineage>
        <taxon>Bacteria</taxon>
        <taxon>Bacillati</taxon>
        <taxon>Bacillota</taxon>
        <taxon>Clostridia</taxon>
        <taxon>Eubacteriales</taxon>
        <taxon>Oscillospiraceae</taxon>
        <taxon>Oscillospiraceae incertae sedis</taxon>
        <taxon>Candidatus Caccousia</taxon>
    </lineage>
</organism>
<reference evidence="1" key="2">
    <citation type="journal article" date="2021" name="PeerJ">
        <title>Extensive microbial diversity within the chicken gut microbiome revealed by metagenomics and culture.</title>
        <authorList>
            <person name="Gilroy R."/>
            <person name="Ravi A."/>
            <person name="Getino M."/>
            <person name="Pursley I."/>
            <person name="Horton D.L."/>
            <person name="Alikhan N.F."/>
            <person name="Baker D."/>
            <person name="Gharbi K."/>
            <person name="Hall N."/>
            <person name="Watson M."/>
            <person name="Adriaenssens E.M."/>
            <person name="Foster-Nyarko E."/>
            <person name="Jarju S."/>
            <person name="Secka A."/>
            <person name="Antonio M."/>
            <person name="Oren A."/>
            <person name="Chaudhuri R.R."/>
            <person name="La Ragione R."/>
            <person name="Hildebrand F."/>
            <person name="Pallen M.J."/>
        </authorList>
    </citation>
    <scope>NUCLEOTIDE SEQUENCE</scope>
    <source>
        <strain evidence="1">ChiSxjej1B13-7958</strain>
    </source>
</reference>
<reference evidence="1" key="1">
    <citation type="submission" date="2020-10" db="EMBL/GenBank/DDBJ databases">
        <authorList>
            <person name="Gilroy R."/>
        </authorList>
    </citation>
    <scope>NUCLEOTIDE SEQUENCE</scope>
    <source>
        <strain evidence="1">ChiSxjej1B13-7958</strain>
    </source>
</reference>
<evidence type="ECO:0008006" key="3">
    <source>
        <dbReference type="Google" id="ProtNLM"/>
    </source>
</evidence>
<dbReference type="InterPro" id="IPR023213">
    <property type="entry name" value="CAT-like_dom_sf"/>
</dbReference>
<gene>
    <name evidence="1" type="ORF">IAB89_05300</name>
</gene>
<dbReference type="Proteomes" id="UP000824242">
    <property type="component" value="Unassembled WGS sequence"/>
</dbReference>
<proteinExistence type="predicted"/>
<dbReference type="Gene3D" id="3.30.559.10">
    <property type="entry name" value="Chloramphenicol acetyltransferase-like domain"/>
    <property type="match status" value="1"/>
</dbReference>
<name>A0A9D1AN27_9FIRM</name>
<dbReference type="EMBL" id="DVGZ01000052">
    <property type="protein sequence ID" value="HIR47060.1"/>
    <property type="molecule type" value="Genomic_DNA"/>
</dbReference>
<dbReference type="AlphaFoldDB" id="A0A9D1AN27"/>
<accession>A0A9D1AN27</accession>
<evidence type="ECO:0000313" key="2">
    <source>
        <dbReference type="Proteomes" id="UP000824242"/>
    </source>
</evidence>
<evidence type="ECO:0000313" key="1">
    <source>
        <dbReference type="EMBL" id="HIR47060.1"/>
    </source>
</evidence>